<dbReference type="InterPro" id="IPR029069">
    <property type="entry name" value="HotDog_dom_sf"/>
</dbReference>
<dbReference type="AlphaFoldDB" id="A1VP73"/>
<dbReference type="RefSeq" id="WP_011801529.1">
    <property type="nucleotide sequence ID" value="NC_008781.1"/>
</dbReference>
<dbReference type="SUPFAM" id="SSF54637">
    <property type="entry name" value="Thioesterase/thiol ester dehydrase-isomerase"/>
    <property type="match status" value="1"/>
</dbReference>
<dbReference type="PANTHER" id="PTHR28152:SF1">
    <property type="entry name" value="HYDROXYACYL-THIOESTER DEHYDRATASE TYPE 2, MITOCHONDRIAL"/>
    <property type="match status" value="1"/>
</dbReference>
<evidence type="ECO:0000259" key="1">
    <source>
        <dbReference type="Pfam" id="PF13452"/>
    </source>
</evidence>
<organism evidence="2 3">
    <name type="scientific">Polaromonas naphthalenivorans (strain CJ2)</name>
    <dbReference type="NCBI Taxonomy" id="365044"/>
    <lineage>
        <taxon>Bacteria</taxon>
        <taxon>Pseudomonadati</taxon>
        <taxon>Pseudomonadota</taxon>
        <taxon>Betaproteobacteria</taxon>
        <taxon>Burkholderiales</taxon>
        <taxon>Comamonadaceae</taxon>
        <taxon>Polaromonas</taxon>
    </lineage>
</organism>
<evidence type="ECO:0000313" key="2">
    <source>
        <dbReference type="EMBL" id="ABM37451.1"/>
    </source>
</evidence>
<dbReference type="InterPro" id="IPR039569">
    <property type="entry name" value="FAS1-like_DH_region"/>
</dbReference>
<dbReference type="eggNOG" id="COG3777">
    <property type="taxonomic scope" value="Bacteria"/>
</dbReference>
<dbReference type="CDD" id="cd03455">
    <property type="entry name" value="SAV4209"/>
    <property type="match status" value="1"/>
</dbReference>
<accession>A1VP73</accession>
<name>A1VP73_POLNA</name>
<keyword evidence="3" id="KW-1185">Reference proteome</keyword>
<feature type="domain" description="FAS1-like dehydratase" evidence="1">
    <location>
        <begin position="76"/>
        <end position="155"/>
    </location>
</feature>
<dbReference type="InterPro" id="IPR052741">
    <property type="entry name" value="Mitochondrial_HTD2"/>
</dbReference>
<dbReference type="PANTHER" id="PTHR28152">
    <property type="entry name" value="HYDROXYACYL-THIOESTER DEHYDRATASE TYPE 2, MITOCHONDRIAL"/>
    <property type="match status" value="1"/>
</dbReference>
<evidence type="ECO:0000313" key="3">
    <source>
        <dbReference type="Proteomes" id="UP000000644"/>
    </source>
</evidence>
<gene>
    <name evidence="2" type="ordered locus">Pnap_2143</name>
</gene>
<dbReference type="EMBL" id="CP000529">
    <property type="protein sequence ID" value="ABM37451.1"/>
    <property type="molecule type" value="Genomic_DNA"/>
</dbReference>
<dbReference type="KEGG" id="pna:Pnap_2143"/>
<sequence length="300" mass="33220">MMTASKTEIEPRTLDAATLAHLQGWSGKTETLGDDITAAPVRGLSATLDRDDPAPRPGTALPPLWHWLYFLPQHRQSEIGPDGHARRGGFLPPVPLPRRMWAGGRLQWLQANPLVVGDAVRRISRIESVTHKAGRTGDLLFVLVKHEVHNASGLALTEEHDIVYRAAAQPGDPVPPPVAAEQGAAWQREITPDDVLLFRYSALTFNGHRIHYDRKYVTEVEGYPGLIVHGPLIATLLVDLVRRQLPGAFIKSFNFKAVRPTFDLHPFRLNGQPSPDGKTVKLWAEDHEGWLTMQATAELA</sequence>
<dbReference type="HOGENOM" id="CLU_028690_3_0_4"/>
<reference evidence="3" key="1">
    <citation type="journal article" date="2009" name="Environ. Microbiol.">
        <title>The genome of Polaromonas naphthalenivorans strain CJ2, isolated from coal tar-contaminated sediment, reveals physiological and metabolic versatility and evolution through extensive horizontal gene transfer.</title>
        <authorList>
            <person name="Yagi J.M."/>
            <person name="Sims D."/>
            <person name="Brettin T."/>
            <person name="Bruce D."/>
            <person name="Madsen E.L."/>
        </authorList>
    </citation>
    <scope>NUCLEOTIDE SEQUENCE [LARGE SCALE GENOMIC DNA]</scope>
    <source>
        <strain evidence="3">CJ2</strain>
    </source>
</reference>
<protein>
    <recommendedName>
        <fullName evidence="1">FAS1-like dehydratase domain-containing protein</fullName>
    </recommendedName>
</protein>
<dbReference type="GO" id="GO:0019171">
    <property type="term" value="F:(3R)-hydroxyacyl-[acyl-carrier-protein] dehydratase activity"/>
    <property type="evidence" value="ECO:0007669"/>
    <property type="project" value="TreeGrafter"/>
</dbReference>
<dbReference type="Gene3D" id="3.10.129.10">
    <property type="entry name" value="Hotdog Thioesterase"/>
    <property type="match status" value="2"/>
</dbReference>
<dbReference type="STRING" id="365044.Pnap_2143"/>
<proteinExistence type="predicted"/>
<dbReference type="Proteomes" id="UP000000644">
    <property type="component" value="Chromosome"/>
</dbReference>
<dbReference type="Pfam" id="PF13452">
    <property type="entry name" value="FAS1_DH_region"/>
    <property type="match status" value="1"/>
</dbReference>